<evidence type="ECO:0000313" key="1">
    <source>
        <dbReference type="EMBL" id="EAT48662.1"/>
    </source>
</evidence>
<dbReference type="PaxDb" id="7159-AAEL000358-PA"/>
<dbReference type="HOGENOM" id="CLU_1367224_0_0_1"/>
<reference evidence="1" key="3">
    <citation type="submission" date="2012-09" db="EMBL/GenBank/DDBJ databases">
        <authorList>
            <consortium name="VectorBase"/>
        </authorList>
    </citation>
    <scope>NUCLEOTIDE SEQUENCE</scope>
    <source>
        <strain evidence="1">Liverpool</strain>
    </source>
</reference>
<proteinExistence type="predicted"/>
<sequence length="200" mass="22405">MALTRPIIARLSLRLNVTLRRIAQCLTGSGSNVTSSRQILDQAIQHNMPKSFRLNEILVGHICYAALGVILEQAIDAKLYKKFFQLDPRNCVVEPGLNKEAVSQARVIWIGYDSSLTVIQKRLVGMWDDVHAVINGLNYFAEVERYPFQPSTDCGIVLVVALERLISSTKAITRGQRRHVLSNALLGMLHVLAVNEIREE</sequence>
<dbReference type="AlphaFoldDB" id="Q17PF4"/>
<dbReference type="Proteomes" id="UP000682892">
    <property type="component" value="Unassembled WGS sequence"/>
</dbReference>
<dbReference type="EMBL" id="CH477191">
    <property type="protein sequence ID" value="EAT48662.1"/>
    <property type="molecule type" value="Genomic_DNA"/>
</dbReference>
<accession>Q17PF4</accession>
<evidence type="ECO:0000313" key="2">
    <source>
        <dbReference type="Proteomes" id="UP000682892"/>
    </source>
</evidence>
<name>Q17PF4_AEDAE</name>
<reference evidence="1" key="1">
    <citation type="submission" date="2005-10" db="EMBL/GenBank/DDBJ databases">
        <authorList>
            <person name="Loftus B.J."/>
            <person name="Nene V.M."/>
            <person name="Hannick L.I."/>
            <person name="Bidwell S."/>
            <person name="Haas B."/>
            <person name="Amedeo P."/>
            <person name="Orvis J."/>
            <person name="Wortman J.R."/>
            <person name="White O.R."/>
            <person name="Salzberg S."/>
            <person name="Shumway M."/>
            <person name="Koo H."/>
            <person name="Zhao Y."/>
            <person name="Holmes M."/>
            <person name="Miller J."/>
            <person name="Schatz M."/>
            <person name="Pop M."/>
            <person name="Pai G."/>
            <person name="Utterback T."/>
            <person name="Rogers Y.-H."/>
            <person name="Kravitz S."/>
            <person name="Fraser C.M."/>
        </authorList>
    </citation>
    <scope>NUCLEOTIDE SEQUENCE</scope>
    <source>
        <strain evidence="1">Liverpool</strain>
    </source>
</reference>
<protein>
    <submittedName>
        <fullName evidence="1">AAEL000358-PA</fullName>
    </submittedName>
</protein>
<reference evidence="1" key="2">
    <citation type="journal article" date="2007" name="Science">
        <title>Genome sequence of Aedes aegypti, a major arbovirus vector.</title>
        <authorList>
            <person name="Nene V."/>
            <person name="Wortman J.R."/>
            <person name="Lawson D."/>
            <person name="Haas B."/>
            <person name="Kodira C."/>
            <person name="Tu Z.J."/>
            <person name="Loftus B."/>
            <person name="Xi Z."/>
            <person name="Megy K."/>
            <person name="Grabherr M."/>
            <person name="Ren Q."/>
            <person name="Zdobnov E.M."/>
            <person name="Lobo N.F."/>
            <person name="Campbell K.S."/>
            <person name="Brown S.E."/>
            <person name="Bonaldo M.F."/>
            <person name="Zhu J."/>
            <person name="Sinkins S.P."/>
            <person name="Hogenkamp D.G."/>
            <person name="Amedeo P."/>
            <person name="Arensburger P."/>
            <person name="Atkinson P.W."/>
            <person name="Bidwell S."/>
            <person name="Biedler J."/>
            <person name="Birney E."/>
            <person name="Bruggner R.V."/>
            <person name="Costas J."/>
            <person name="Coy M.R."/>
            <person name="Crabtree J."/>
            <person name="Crawford M."/>
            <person name="Debruyn B."/>
            <person name="Decaprio D."/>
            <person name="Eiglmeier K."/>
            <person name="Eisenstadt E."/>
            <person name="El-Dorry H."/>
            <person name="Gelbart W.M."/>
            <person name="Gomes S.L."/>
            <person name="Hammond M."/>
            <person name="Hannick L.I."/>
            <person name="Hogan J.R."/>
            <person name="Holmes M.H."/>
            <person name="Jaffe D."/>
            <person name="Johnston J.S."/>
            <person name="Kennedy R.C."/>
            <person name="Koo H."/>
            <person name="Kravitz S."/>
            <person name="Kriventseva E.V."/>
            <person name="Kulp D."/>
            <person name="Labutti K."/>
            <person name="Lee E."/>
            <person name="Li S."/>
            <person name="Lovin D.D."/>
            <person name="Mao C."/>
            <person name="Mauceli E."/>
            <person name="Menck C.F."/>
            <person name="Miller J.R."/>
            <person name="Montgomery P."/>
            <person name="Mori A."/>
            <person name="Nascimento A.L."/>
            <person name="Naveira H.F."/>
            <person name="Nusbaum C."/>
            <person name="O'leary S."/>
            <person name="Orvis J."/>
            <person name="Pertea M."/>
            <person name="Quesneville H."/>
            <person name="Reidenbach K.R."/>
            <person name="Rogers Y.H."/>
            <person name="Roth C.W."/>
            <person name="Schneider J.R."/>
            <person name="Schatz M."/>
            <person name="Shumway M."/>
            <person name="Stanke M."/>
            <person name="Stinson E.O."/>
            <person name="Tubio J.M."/>
            <person name="Vanzee J.P."/>
            <person name="Verjovski-Almeida S."/>
            <person name="Werner D."/>
            <person name="White O."/>
            <person name="Wyder S."/>
            <person name="Zeng Q."/>
            <person name="Zhao Q."/>
            <person name="Zhao Y."/>
            <person name="Hill C.A."/>
            <person name="Raikhel A.S."/>
            <person name="Soares M.B."/>
            <person name="Knudson D.L."/>
            <person name="Lee N.H."/>
            <person name="Galagan J."/>
            <person name="Salzberg S.L."/>
            <person name="Paulsen I.T."/>
            <person name="Dimopoulos G."/>
            <person name="Collins F.H."/>
            <person name="Birren B."/>
            <person name="Fraser-Liggett C.M."/>
            <person name="Severson D.W."/>
        </authorList>
    </citation>
    <scope>NUCLEOTIDE SEQUENCE [LARGE SCALE GENOMIC DNA]</scope>
    <source>
        <strain evidence="1">Liverpool</strain>
    </source>
</reference>
<organism evidence="1 2">
    <name type="scientific">Aedes aegypti</name>
    <name type="common">Yellowfever mosquito</name>
    <name type="synonym">Culex aegypti</name>
    <dbReference type="NCBI Taxonomy" id="7159"/>
    <lineage>
        <taxon>Eukaryota</taxon>
        <taxon>Metazoa</taxon>
        <taxon>Ecdysozoa</taxon>
        <taxon>Arthropoda</taxon>
        <taxon>Hexapoda</taxon>
        <taxon>Insecta</taxon>
        <taxon>Pterygota</taxon>
        <taxon>Neoptera</taxon>
        <taxon>Endopterygota</taxon>
        <taxon>Diptera</taxon>
        <taxon>Nematocera</taxon>
        <taxon>Culicoidea</taxon>
        <taxon>Culicidae</taxon>
        <taxon>Culicinae</taxon>
        <taxon>Aedini</taxon>
        <taxon>Aedes</taxon>
        <taxon>Stegomyia</taxon>
    </lineage>
</organism>
<gene>
    <name evidence="1" type="ORF">AaeL_AAEL000358</name>
</gene>